<dbReference type="InterPro" id="IPR017853">
    <property type="entry name" value="GH"/>
</dbReference>
<evidence type="ECO:0000256" key="2">
    <source>
        <dbReference type="ARBA" id="ARBA00012729"/>
    </source>
</evidence>
<evidence type="ECO:0000313" key="5">
    <source>
        <dbReference type="EMBL" id="HJB75082.1"/>
    </source>
</evidence>
<proteinExistence type="predicted"/>
<name>A0A9D2MI86_9FIRM</name>
<gene>
    <name evidence="5" type="ORF">IAA37_05325</name>
</gene>
<protein>
    <recommendedName>
        <fullName evidence="2">chitinase</fullName>
        <ecNumber evidence="2">3.2.1.14</ecNumber>
    </recommendedName>
</protein>
<dbReference type="PROSITE" id="PS51910">
    <property type="entry name" value="GH18_2"/>
    <property type="match status" value="1"/>
</dbReference>
<dbReference type="PROSITE" id="PS51257">
    <property type="entry name" value="PROKAR_LIPOPROTEIN"/>
    <property type="match status" value="1"/>
</dbReference>
<evidence type="ECO:0000259" key="4">
    <source>
        <dbReference type="PROSITE" id="PS51910"/>
    </source>
</evidence>
<dbReference type="PANTHER" id="PTHR11177">
    <property type="entry name" value="CHITINASE"/>
    <property type="match status" value="1"/>
</dbReference>
<feature type="chain" id="PRO_5039301254" description="chitinase" evidence="3">
    <location>
        <begin position="25"/>
        <end position="354"/>
    </location>
</feature>
<dbReference type="EC" id="3.2.1.14" evidence="2"/>
<accession>A0A9D2MI86</accession>
<dbReference type="AlphaFoldDB" id="A0A9D2MI86"/>
<dbReference type="SMART" id="SM00636">
    <property type="entry name" value="Glyco_18"/>
    <property type="match status" value="1"/>
</dbReference>
<dbReference type="GO" id="GO:0006032">
    <property type="term" value="P:chitin catabolic process"/>
    <property type="evidence" value="ECO:0007669"/>
    <property type="project" value="TreeGrafter"/>
</dbReference>
<reference evidence="5" key="1">
    <citation type="journal article" date="2021" name="PeerJ">
        <title>Extensive microbial diversity within the chicken gut microbiome revealed by metagenomics and culture.</title>
        <authorList>
            <person name="Gilroy R."/>
            <person name="Ravi A."/>
            <person name="Getino M."/>
            <person name="Pursley I."/>
            <person name="Horton D.L."/>
            <person name="Alikhan N.F."/>
            <person name="Baker D."/>
            <person name="Gharbi K."/>
            <person name="Hall N."/>
            <person name="Watson M."/>
            <person name="Adriaenssens E.M."/>
            <person name="Foster-Nyarko E."/>
            <person name="Jarju S."/>
            <person name="Secka A."/>
            <person name="Antonio M."/>
            <person name="Oren A."/>
            <person name="Chaudhuri R.R."/>
            <person name="La Ragione R."/>
            <person name="Hildebrand F."/>
            <person name="Pallen M.J."/>
        </authorList>
    </citation>
    <scope>NUCLEOTIDE SEQUENCE</scope>
    <source>
        <strain evidence="5">CHK188-16595</strain>
    </source>
</reference>
<dbReference type="Gene3D" id="3.20.20.80">
    <property type="entry name" value="Glycosidases"/>
    <property type="match status" value="1"/>
</dbReference>
<dbReference type="GO" id="GO:0005576">
    <property type="term" value="C:extracellular region"/>
    <property type="evidence" value="ECO:0007669"/>
    <property type="project" value="TreeGrafter"/>
</dbReference>
<dbReference type="InterPro" id="IPR011583">
    <property type="entry name" value="Chitinase_II/V-like_cat"/>
</dbReference>
<reference evidence="5" key="2">
    <citation type="submission" date="2021-04" db="EMBL/GenBank/DDBJ databases">
        <authorList>
            <person name="Gilroy R."/>
        </authorList>
    </citation>
    <scope>NUCLEOTIDE SEQUENCE</scope>
    <source>
        <strain evidence="5">CHK188-16595</strain>
    </source>
</reference>
<dbReference type="SUPFAM" id="SSF51445">
    <property type="entry name" value="(Trans)glycosidases"/>
    <property type="match status" value="1"/>
</dbReference>
<dbReference type="PANTHER" id="PTHR11177:SF317">
    <property type="entry name" value="CHITINASE 12-RELATED"/>
    <property type="match status" value="1"/>
</dbReference>
<comment type="catalytic activity">
    <reaction evidence="1">
        <text>Random endo-hydrolysis of N-acetyl-beta-D-glucosaminide (1-&gt;4)-beta-linkages in chitin and chitodextrins.</text>
        <dbReference type="EC" id="3.2.1.14"/>
    </reaction>
</comment>
<dbReference type="InterPro" id="IPR050314">
    <property type="entry name" value="Glycosyl_Hydrlase_18"/>
</dbReference>
<evidence type="ECO:0000256" key="3">
    <source>
        <dbReference type="SAM" id="SignalP"/>
    </source>
</evidence>
<feature type="signal peptide" evidence="3">
    <location>
        <begin position="1"/>
        <end position="24"/>
    </location>
</feature>
<evidence type="ECO:0000313" key="6">
    <source>
        <dbReference type="Proteomes" id="UP000823877"/>
    </source>
</evidence>
<dbReference type="InterPro" id="IPR001223">
    <property type="entry name" value="Glyco_hydro18_cat"/>
</dbReference>
<dbReference type="Proteomes" id="UP000823877">
    <property type="component" value="Unassembled WGS sequence"/>
</dbReference>
<comment type="caution">
    <text evidence="5">The sequence shown here is derived from an EMBL/GenBank/DDBJ whole genome shotgun (WGS) entry which is preliminary data.</text>
</comment>
<organism evidence="5 6">
    <name type="scientific">Candidatus Eubacterium faecale</name>
    <dbReference type="NCBI Taxonomy" id="2838568"/>
    <lineage>
        <taxon>Bacteria</taxon>
        <taxon>Bacillati</taxon>
        <taxon>Bacillota</taxon>
        <taxon>Clostridia</taxon>
        <taxon>Eubacteriales</taxon>
        <taxon>Eubacteriaceae</taxon>
        <taxon>Eubacterium</taxon>
    </lineage>
</organism>
<dbReference type="GO" id="GO:0005975">
    <property type="term" value="P:carbohydrate metabolic process"/>
    <property type="evidence" value="ECO:0007669"/>
    <property type="project" value="InterPro"/>
</dbReference>
<feature type="domain" description="GH18" evidence="4">
    <location>
        <begin position="43"/>
        <end position="346"/>
    </location>
</feature>
<dbReference type="Gene3D" id="3.40.5.30">
    <property type="entry name" value="(Trans)glycosidases - domain 2"/>
    <property type="match status" value="1"/>
</dbReference>
<dbReference type="EMBL" id="DWXN01000010">
    <property type="protein sequence ID" value="HJB75082.1"/>
    <property type="molecule type" value="Genomic_DNA"/>
</dbReference>
<dbReference type="GO" id="GO:0008843">
    <property type="term" value="F:endochitinase activity"/>
    <property type="evidence" value="ECO:0007669"/>
    <property type="project" value="UniProtKB-EC"/>
</dbReference>
<keyword evidence="5" id="KW-0378">Hydrolase</keyword>
<dbReference type="GO" id="GO:0008061">
    <property type="term" value="F:chitin binding"/>
    <property type="evidence" value="ECO:0007669"/>
    <property type="project" value="InterPro"/>
</dbReference>
<keyword evidence="3" id="KW-0732">Signal</keyword>
<evidence type="ECO:0000256" key="1">
    <source>
        <dbReference type="ARBA" id="ARBA00000822"/>
    </source>
</evidence>
<sequence length="354" mass="39577">MKKLLKMAKAAVAGALTFIIAAGAAACSSPLDEKVTPVAKADFRVTAYMVGDRFLNPADIDDSHFDQVTDFIFMGMADFNTAGEIVLSEDFETAYNNIAPYLPADANFYINLLGPKSTLQTEDWNAQMEEQGKLHTQAFQSGVLEQNIKDLLDTYGFDGVYFDYEYPINQENWDAFNAFIISLDSCLGEDYKIGMAMSDWDLGQSEEAMAATDFIEIMAYDNWDKNGNHAPYENAEKSIEALLKKGYERSKLTLGLPFYARPTTEEAYWYDYKSYCDRIDENGLFVDTEDTGLTFSFNTYDLIRQKTELAVNCGLGGVMVWHYACDAPADHPASLFNAIEDGINTAYAQEESAQ</sequence>
<dbReference type="Pfam" id="PF00704">
    <property type="entry name" value="Glyco_hydro_18"/>
    <property type="match status" value="1"/>
</dbReference>